<keyword evidence="3" id="KW-0202">Cytokine</keyword>
<dbReference type="Gene3D" id="2.60.120.40">
    <property type="match status" value="1"/>
</dbReference>
<protein>
    <recommendedName>
        <fullName evidence="6">THD domain-containing protein</fullName>
    </recommendedName>
</protein>
<evidence type="ECO:0000256" key="5">
    <source>
        <dbReference type="SAM" id="Phobius"/>
    </source>
</evidence>
<dbReference type="GO" id="GO:0005164">
    <property type="term" value="F:tumor necrosis factor receptor binding"/>
    <property type="evidence" value="ECO:0007669"/>
    <property type="project" value="InterPro"/>
</dbReference>
<comment type="similarity">
    <text evidence="2">Belongs to the tumor necrosis factor family.</text>
</comment>
<keyword evidence="5" id="KW-1133">Transmembrane helix</keyword>
<dbReference type="InterPro" id="IPR008983">
    <property type="entry name" value="Tumour_necrosis_fac-like_dom"/>
</dbReference>
<dbReference type="GO" id="GO:0016020">
    <property type="term" value="C:membrane"/>
    <property type="evidence" value="ECO:0007669"/>
    <property type="project" value="UniProtKB-SubCell"/>
</dbReference>
<keyword evidence="5" id="KW-0812">Transmembrane</keyword>
<accession>A0AAV9S857</accession>
<dbReference type="PANTHER" id="PTHR11471">
    <property type="entry name" value="TUMOR NECROSIS FACTOR FAMILY MEMBER"/>
    <property type="match status" value="1"/>
</dbReference>
<dbReference type="EMBL" id="JAHHUM010000732">
    <property type="protein sequence ID" value="KAK5617368.1"/>
    <property type="molecule type" value="Genomic_DNA"/>
</dbReference>
<dbReference type="PANTHER" id="PTHR11471:SF57">
    <property type="entry name" value="CD154"/>
    <property type="match status" value="1"/>
</dbReference>
<feature type="transmembrane region" description="Helical" evidence="5">
    <location>
        <begin position="43"/>
        <end position="67"/>
    </location>
</feature>
<name>A0AAV9S857_9TELE</name>
<dbReference type="GO" id="GO:0006955">
    <property type="term" value="P:immune response"/>
    <property type="evidence" value="ECO:0007669"/>
    <property type="project" value="InterPro"/>
</dbReference>
<gene>
    <name evidence="7" type="ORF">CRENBAI_006980</name>
</gene>
<dbReference type="Pfam" id="PF00229">
    <property type="entry name" value="TNF"/>
    <property type="match status" value="1"/>
</dbReference>
<dbReference type="SUPFAM" id="SSF49842">
    <property type="entry name" value="TNF-like"/>
    <property type="match status" value="1"/>
</dbReference>
<evidence type="ECO:0000256" key="4">
    <source>
        <dbReference type="ARBA" id="ARBA00023136"/>
    </source>
</evidence>
<comment type="caution">
    <text evidence="7">The sequence shown here is derived from an EMBL/GenBank/DDBJ whole genome shotgun (WGS) entry which is preliminary data.</text>
</comment>
<dbReference type="InterPro" id="IPR006052">
    <property type="entry name" value="TNF_dom"/>
</dbReference>
<comment type="subcellular location">
    <subcellularLocation>
        <location evidence="1">Membrane</location>
    </subcellularLocation>
</comment>
<feature type="domain" description="THD" evidence="6">
    <location>
        <begin position="98"/>
        <end position="241"/>
    </location>
</feature>
<keyword evidence="4 5" id="KW-0472">Membrane</keyword>
<dbReference type="GO" id="GO:0005615">
    <property type="term" value="C:extracellular space"/>
    <property type="evidence" value="ECO:0007669"/>
    <property type="project" value="UniProtKB-KW"/>
</dbReference>
<evidence type="ECO:0000256" key="3">
    <source>
        <dbReference type="ARBA" id="ARBA00022514"/>
    </source>
</evidence>
<reference evidence="7 8" key="1">
    <citation type="submission" date="2021-06" db="EMBL/GenBank/DDBJ databases">
        <authorList>
            <person name="Palmer J.M."/>
        </authorList>
    </citation>
    <scope>NUCLEOTIDE SEQUENCE [LARGE SCALE GENOMIC DNA]</scope>
    <source>
        <strain evidence="7 8">MEX-2019</strain>
        <tissue evidence="7">Muscle</tissue>
    </source>
</reference>
<dbReference type="SMART" id="SM00207">
    <property type="entry name" value="TNF"/>
    <property type="match status" value="1"/>
</dbReference>
<keyword evidence="8" id="KW-1185">Reference proteome</keyword>
<proteinExistence type="inferred from homology"/>
<evidence type="ECO:0000313" key="7">
    <source>
        <dbReference type="EMBL" id="KAK5617368.1"/>
    </source>
</evidence>
<dbReference type="AlphaFoldDB" id="A0AAV9S857"/>
<dbReference type="Proteomes" id="UP001311232">
    <property type="component" value="Unassembled WGS sequence"/>
</dbReference>
<evidence type="ECO:0000256" key="2">
    <source>
        <dbReference type="ARBA" id="ARBA00008670"/>
    </source>
</evidence>
<evidence type="ECO:0000256" key="1">
    <source>
        <dbReference type="ARBA" id="ARBA00004370"/>
    </source>
</evidence>
<evidence type="ECO:0000259" key="6">
    <source>
        <dbReference type="PROSITE" id="PS50049"/>
    </source>
</evidence>
<evidence type="ECO:0000313" key="8">
    <source>
        <dbReference type="Proteomes" id="UP001311232"/>
    </source>
</evidence>
<dbReference type="GO" id="GO:0005125">
    <property type="term" value="F:cytokine activity"/>
    <property type="evidence" value="ECO:0007669"/>
    <property type="project" value="UniProtKB-KW"/>
</dbReference>
<organism evidence="7 8">
    <name type="scientific">Crenichthys baileyi</name>
    <name type="common">White River springfish</name>
    <dbReference type="NCBI Taxonomy" id="28760"/>
    <lineage>
        <taxon>Eukaryota</taxon>
        <taxon>Metazoa</taxon>
        <taxon>Chordata</taxon>
        <taxon>Craniata</taxon>
        <taxon>Vertebrata</taxon>
        <taxon>Euteleostomi</taxon>
        <taxon>Actinopterygii</taxon>
        <taxon>Neopterygii</taxon>
        <taxon>Teleostei</taxon>
        <taxon>Neoteleostei</taxon>
        <taxon>Acanthomorphata</taxon>
        <taxon>Ovalentaria</taxon>
        <taxon>Atherinomorphae</taxon>
        <taxon>Cyprinodontiformes</taxon>
        <taxon>Goodeidae</taxon>
        <taxon>Crenichthys</taxon>
    </lineage>
</organism>
<sequence>MINTYQTSMALPQVPPPVPPRLGRSQPVLIPAQLPSPGHSKPLLRFLVAVVVLHLLLSVGGFLYLYYTERQLSHAAYSSPQGRVGFPPIDKQETAYRALARMVIKPRSYSTKAKTSGHLQWDTVHSVFRNINYFQGTWVTILQPGDYFVYSRVTFSRGDSTIPLASFVKMRKSDRGEEKVVMKAYCSMSNGTESMLNPHMCTATQQDVITLERGNQLSVWVEDLSLVDYEVGATSFGMYKV</sequence>
<dbReference type="PROSITE" id="PS50049">
    <property type="entry name" value="THD_2"/>
    <property type="match status" value="1"/>
</dbReference>